<keyword evidence="2" id="KW-1185">Reference proteome</keyword>
<reference evidence="1 2" key="1">
    <citation type="submission" date="2020-08" db="EMBL/GenBank/DDBJ databases">
        <title>Genomic Encyclopedia of Type Strains, Phase IV (KMG-IV): sequencing the most valuable type-strain genomes for metagenomic binning, comparative biology and taxonomic classification.</title>
        <authorList>
            <person name="Goeker M."/>
        </authorList>
    </citation>
    <scope>NUCLEOTIDE SEQUENCE [LARGE SCALE GENOMIC DNA]</scope>
    <source>
        <strain evidence="1 2">DSM 29854</strain>
    </source>
</reference>
<accession>A0A839GKI8</accession>
<proteinExistence type="predicted"/>
<organism evidence="1 2">
    <name type="scientific">Rufibacter quisquiliarum</name>
    <dbReference type="NCBI Taxonomy" id="1549639"/>
    <lineage>
        <taxon>Bacteria</taxon>
        <taxon>Pseudomonadati</taxon>
        <taxon>Bacteroidota</taxon>
        <taxon>Cytophagia</taxon>
        <taxon>Cytophagales</taxon>
        <taxon>Hymenobacteraceae</taxon>
        <taxon>Rufibacter</taxon>
    </lineage>
</organism>
<dbReference type="AlphaFoldDB" id="A0A839GKI8"/>
<protein>
    <submittedName>
        <fullName evidence="1">Uncharacterized protein</fullName>
    </submittedName>
</protein>
<dbReference type="EMBL" id="JACJIQ010000012">
    <property type="protein sequence ID" value="MBA9078293.1"/>
    <property type="molecule type" value="Genomic_DNA"/>
</dbReference>
<name>A0A839GKI8_9BACT</name>
<evidence type="ECO:0000313" key="2">
    <source>
        <dbReference type="Proteomes" id="UP000563094"/>
    </source>
</evidence>
<comment type="caution">
    <text evidence="1">The sequence shown here is derived from an EMBL/GenBank/DDBJ whole genome shotgun (WGS) entry which is preliminary data.</text>
</comment>
<evidence type="ECO:0000313" key="1">
    <source>
        <dbReference type="EMBL" id="MBA9078293.1"/>
    </source>
</evidence>
<gene>
    <name evidence="1" type="ORF">FHS90_003019</name>
</gene>
<dbReference type="Proteomes" id="UP000563094">
    <property type="component" value="Unassembled WGS sequence"/>
</dbReference>
<sequence length="38" mass="4349">MRTRQILRNPMAFTGKLKDLPGFLAKMKTVIPITFSNI</sequence>